<keyword evidence="2" id="KW-1185">Reference proteome</keyword>
<name>A0A8U0ABH1_9EURY</name>
<dbReference type="PANTHER" id="PTHR33824:SF7">
    <property type="entry name" value="POLYKETIDE CYCLASE_DEHYDRASE AND LIPID TRANSPORT SUPERFAMILY PROTEIN"/>
    <property type="match status" value="1"/>
</dbReference>
<reference evidence="1" key="1">
    <citation type="submission" date="2022-04" db="EMBL/GenBank/DDBJ databases">
        <title>Halocatena sp. nov., isolated from a salt lake.</title>
        <authorList>
            <person name="Cui H.-L."/>
        </authorList>
    </citation>
    <scope>NUCLEOTIDE SEQUENCE</scope>
    <source>
        <strain evidence="1">AD-1</strain>
        <plasmid evidence="1">unnamed3</plasmid>
    </source>
</reference>
<accession>A0A8U0ABH1</accession>
<dbReference type="InterPro" id="IPR023393">
    <property type="entry name" value="START-like_dom_sf"/>
</dbReference>
<dbReference type="AlphaFoldDB" id="A0A8U0ABH1"/>
<gene>
    <name evidence="1" type="ORF">MW046_17250</name>
</gene>
<sequence>MPNYDRSRMVFVTADGGTLEGATRATEIERSITIRASEDELYRLWRDPQHLSRIMDHFATVTAVDGGRHYWVIPLPIGQIAWNTRTVAEHPSESLRWEPLAGPRIFDDVSVHFRPAPGDRGTEVTLRIRFALPSGIVGCVVMGRIDTGLGLLVNTVLRRSKSLVETGEIPTLAHNPSARGSGDTI</sequence>
<dbReference type="InterPro" id="IPR019587">
    <property type="entry name" value="Polyketide_cyclase/dehydratase"/>
</dbReference>
<dbReference type="KEGG" id="haad:MW046_17250"/>
<dbReference type="RefSeq" id="WP_247995761.1">
    <property type="nucleotide sequence ID" value="NZ_CP096022.1"/>
</dbReference>
<geneLocation type="plasmid" evidence="1 2">
    <name>unnamed3</name>
</geneLocation>
<protein>
    <submittedName>
        <fullName evidence="1">SRPBCC family protein</fullName>
    </submittedName>
</protein>
<dbReference type="Proteomes" id="UP000831768">
    <property type="component" value="Plasmid unnamed3"/>
</dbReference>
<dbReference type="Gene3D" id="3.30.530.20">
    <property type="match status" value="1"/>
</dbReference>
<dbReference type="PANTHER" id="PTHR33824">
    <property type="entry name" value="POLYKETIDE CYCLASE/DEHYDRASE AND LIPID TRANSPORT SUPERFAMILY PROTEIN"/>
    <property type="match status" value="1"/>
</dbReference>
<proteinExistence type="predicted"/>
<dbReference type="InterPro" id="IPR047137">
    <property type="entry name" value="ORF3"/>
</dbReference>
<dbReference type="EMBL" id="CP096022">
    <property type="protein sequence ID" value="UPM45107.1"/>
    <property type="molecule type" value="Genomic_DNA"/>
</dbReference>
<evidence type="ECO:0000313" key="2">
    <source>
        <dbReference type="Proteomes" id="UP000831768"/>
    </source>
</evidence>
<organism evidence="1 2">
    <name type="scientific">Halocatena salina</name>
    <dbReference type="NCBI Taxonomy" id="2934340"/>
    <lineage>
        <taxon>Archaea</taxon>
        <taxon>Methanobacteriati</taxon>
        <taxon>Methanobacteriota</taxon>
        <taxon>Stenosarchaea group</taxon>
        <taxon>Halobacteria</taxon>
        <taxon>Halobacteriales</taxon>
        <taxon>Natronomonadaceae</taxon>
        <taxon>Halocatena</taxon>
    </lineage>
</organism>
<dbReference type="Pfam" id="PF10604">
    <property type="entry name" value="Polyketide_cyc2"/>
    <property type="match status" value="1"/>
</dbReference>
<keyword evidence="1" id="KW-0614">Plasmid</keyword>
<dbReference type="SUPFAM" id="SSF55961">
    <property type="entry name" value="Bet v1-like"/>
    <property type="match status" value="1"/>
</dbReference>
<dbReference type="GeneID" id="71929831"/>
<evidence type="ECO:0000313" key="1">
    <source>
        <dbReference type="EMBL" id="UPM45107.1"/>
    </source>
</evidence>